<gene>
    <name evidence="1" type="ORF">JQX14_15790</name>
</gene>
<dbReference type="PANTHER" id="PTHR40267">
    <property type="entry name" value="BLR3294 PROTEIN"/>
    <property type="match status" value="1"/>
</dbReference>
<reference evidence="1" key="1">
    <citation type="submission" date="2021-01" db="EMBL/GenBank/DDBJ databases">
        <title>Diatom-associated Roseobacters Show Island Model of Population Structure.</title>
        <authorList>
            <person name="Qu L."/>
            <person name="Feng X."/>
            <person name="Chen Y."/>
            <person name="Li L."/>
            <person name="Wang X."/>
            <person name="Hu Z."/>
            <person name="Wang H."/>
            <person name="Luo H."/>
        </authorList>
    </citation>
    <scope>NUCLEOTIDE SEQUENCE</scope>
    <source>
        <strain evidence="1">SM26-45</strain>
    </source>
</reference>
<accession>A0A9Q2P2W9</accession>
<protein>
    <submittedName>
        <fullName evidence="1">Aspartate/glutamate racemase family protein</fullName>
    </submittedName>
</protein>
<organism evidence="1 2">
    <name type="scientific">Pseudosulfitobacter pseudonitzschiae</name>
    <dbReference type="NCBI Taxonomy" id="1402135"/>
    <lineage>
        <taxon>Bacteria</taxon>
        <taxon>Pseudomonadati</taxon>
        <taxon>Pseudomonadota</taxon>
        <taxon>Alphaproteobacteria</taxon>
        <taxon>Rhodobacterales</taxon>
        <taxon>Roseobacteraceae</taxon>
        <taxon>Pseudosulfitobacter</taxon>
    </lineage>
</organism>
<dbReference type="PIRSF" id="PIRSF015736">
    <property type="entry name" value="MI"/>
    <property type="match status" value="1"/>
</dbReference>
<dbReference type="PANTHER" id="PTHR40267:SF1">
    <property type="entry name" value="BLR3294 PROTEIN"/>
    <property type="match status" value="1"/>
</dbReference>
<name>A0A9Q2P2W9_9RHOB</name>
<evidence type="ECO:0000313" key="1">
    <source>
        <dbReference type="EMBL" id="MBM2356014.1"/>
    </source>
</evidence>
<sequence length="255" mass="26739">MAEHSQRRTYGSAVTTYPYDSVDVGPSLGLVVLQVDETIEGDMRRLLGDAQLYVSRVPSDARVTRETLAEMAALLGRAASLLPPAADLAAVAYGCTSGAAQIGPVQIARLVRQGRQVGAVTDPVSALVAACAHLGIRRLALLSPYVEAVSEQLRDVLARQGVDTPVFGTFAEAEEARVVRIAPDAITDAAMDLCAGAEVDGLFLSCTNLRTLPVIDRLESALDLPVLSSNLVLAWHMAQLASVPVTGPGRLLAGA</sequence>
<dbReference type="Gene3D" id="3.40.50.12500">
    <property type="match status" value="1"/>
</dbReference>
<dbReference type="InterPro" id="IPR053714">
    <property type="entry name" value="Iso_Racemase_Enz_sf"/>
</dbReference>
<evidence type="ECO:0000313" key="2">
    <source>
        <dbReference type="Proteomes" id="UP000809337"/>
    </source>
</evidence>
<proteinExistence type="predicted"/>
<dbReference type="InterPro" id="IPR026286">
    <property type="entry name" value="MaiA/AMDase"/>
</dbReference>
<dbReference type="AlphaFoldDB" id="A0A9Q2P2W9"/>
<comment type="caution">
    <text evidence="1">The sequence shown here is derived from an EMBL/GenBank/DDBJ whole genome shotgun (WGS) entry which is preliminary data.</text>
</comment>
<dbReference type="EMBL" id="JAFBWN010000011">
    <property type="protein sequence ID" value="MBM2356014.1"/>
    <property type="molecule type" value="Genomic_DNA"/>
</dbReference>
<dbReference type="Pfam" id="PF17645">
    <property type="entry name" value="Amdase"/>
    <property type="match status" value="1"/>
</dbReference>
<dbReference type="Proteomes" id="UP000809337">
    <property type="component" value="Unassembled WGS sequence"/>
</dbReference>